<dbReference type="EMBL" id="JNHM01000174">
    <property type="protein sequence ID" value="KDS43605.1"/>
    <property type="molecule type" value="Genomic_DNA"/>
</dbReference>
<dbReference type="EMBL" id="JNHM01000164">
    <property type="protein sequence ID" value="KDS44292.1"/>
    <property type="molecule type" value="Genomic_DNA"/>
</dbReference>
<evidence type="ECO:0000313" key="1">
    <source>
        <dbReference type="EMBL" id="KDS43199.1"/>
    </source>
</evidence>
<proteinExistence type="predicted"/>
<dbReference type="AlphaFoldDB" id="A0A069SJY4"/>
<evidence type="ECO:0000313" key="4">
    <source>
        <dbReference type="EMBL" id="KDS50847.1"/>
    </source>
</evidence>
<evidence type="ECO:0000313" key="3">
    <source>
        <dbReference type="EMBL" id="KDS44292.1"/>
    </source>
</evidence>
<dbReference type="EMBL" id="JNHM01000065">
    <property type="protein sequence ID" value="KDS50847.1"/>
    <property type="molecule type" value="Genomic_DNA"/>
</dbReference>
<dbReference type="Proteomes" id="UP000027661">
    <property type="component" value="Unassembled WGS sequence"/>
</dbReference>
<dbReference type="EMBL" id="JNHM01000179">
    <property type="protein sequence ID" value="KDS43199.1"/>
    <property type="molecule type" value="Genomic_DNA"/>
</dbReference>
<evidence type="ECO:0000313" key="6">
    <source>
        <dbReference type="Proteomes" id="UP000027661"/>
    </source>
</evidence>
<protein>
    <submittedName>
        <fullName evidence="4">Uncharacterized protein</fullName>
    </submittedName>
</protein>
<name>A0A069SJY4_PHOVU</name>
<dbReference type="EMBL" id="JNHM01000029">
    <property type="protein sequence ID" value="KDS53575.1"/>
    <property type="molecule type" value="Genomic_DNA"/>
</dbReference>
<organism evidence="4 6">
    <name type="scientific">Phocaeicola vulgatus str. 3975 RP4</name>
    <dbReference type="NCBI Taxonomy" id="1339352"/>
    <lineage>
        <taxon>Bacteria</taxon>
        <taxon>Pseudomonadati</taxon>
        <taxon>Bacteroidota</taxon>
        <taxon>Bacteroidia</taxon>
        <taxon>Bacteroidales</taxon>
        <taxon>Bacteroidaceae</taxon>
        <taxon>Phocaeicola</taxon>
    </lineage>
</organism>
<comment type="caution">
    <text evidence="4">The sequence shown here is derived from an EMBL/GenBank/DDBJ whole genome shotgun (WGS) entry which is preliminary data.</text>
</comment>
<sequence length="70" mass="7643">MSSITSSCRYFICGNPADLILDLLLHSLLLALSFPSNSVKNCRWFQFSSAANERVHSSSSLKARSFSSAA</sequence>
<gene>
    <name evidence="5" type="ORF">M099_2459</name>
    <name evidence="4" type="ORF">M099_3149</name>
    <name evidence="3" type="ORF">M099_4236</name>
    <name evidence="2" type="ORF">M099_4405</name>
    <name evidence="1" type="ORF">M099_4609</name>
</gene>
<reference evidence="4 6" key="1">
    <citation type="submission" date="2014-04" db="EMBL/GenBank/DDBJ databases">
        <authorList>
            <person name="Sears C."/>
            <person name="Carroll K."/>
            <person name="Sack B.R."/>
            <person name="Qadri F."/>
            <person name="Myers L.L."/>
            <person name="Chung G.-T."/>
            <person name="Escheverria P."/>
            <person name="Fraser C.M."/>
            <person name="Sadzewicz L."/>
            <person name="Shefchek K.A."/>
            <person name="Tallon L."/>
            <person name="Das S.P."/>
            <person name="Daugherty S."/>
            <person name="Mongodin E.F."/>
        </authorList>
    </citation>
    <scope>NUCLEOTIDE SEQUENCE [LARGE SCALE GENOMIC DNA]</scope>
    <source>
        <strain evidence="4 6">3975 RP4</strain>
    </source>
</reference>
<accession>A0A069SJY4</accession>
<evidence type="ECO:0000313" key="2">
    <source>
        <dbReference type="EMBL" id="KDS43605.1"/>
    </source>
</evidence>
<evidence type="ECO:0000313" key="5">
    <source>
        <dbReference type="EMBL" id="KDS53575.1"/>
    </source>
</evidence>